<accession>A0ABQ4YD47</accession>
<reference evidence="1" key="1">
    <citation type="journal article" date="2022" name="Int. J. Mol. Sci.">
        <title>Draft Genome of Tanacetum Coccineum: Genomic Comparison of Closely Related Tanacetum-Family Plants.</title>
        <authorList>
            <person name="Yamashiro T."/>
            <person name="Shiraishi A."/>
            <person name="Nakayama K."/>
            <person name="Satake H."/>
        </authorList>
    </citation>
    <scope>NUCLEOTIDE SEQUENCE</scope>
</reference>
<dbReference type="InterPro" id="IPR053134">
    <property type="entry name" value="RNA-dir_DNA_polymerase"/>
</dbReference>
<gene>
    <name evidence="1" type="ORF">Tco_0725464</name>
</gene>
<evidence type="ECO:0008006" key="3">
    <source>
        <dbReference type="Google" id="ProtNLM"/>
    </source>
</evidence>
<name>A0ABQ4YD47_9ASTR</name>
<reference evidence="1" key="2">
    <citation type="submission" date="2022-01" db="EMBL/GenBank/DDBJ databases">
        <authorList>
            <person name="Yamashiro T."/>
            <person name="Shiraishi A."/>
            <person name="Satake H."/>
            <person name="Nakayama K."/>
        </authorList>
    </citation>
    <scope>NUCLEOTIDE SEQUENCE</scope>
</reference>
<proteinExistence type="predicted"/>
<evidence type="ECO:0000313" key="2">
    <source>
        <dbReference type="Proteomes" id="UP001151760"/>
    </source>
</evidence>
<organism evidence="1 2">
    <name type="scientific">Tanacetum coccineum</name>
    <dbReference type="NCBI Taxonomy" id="301880"/>
    <lineage>
        <taxon>Eukaryota</taxon>
        <taxon>Viridiplantae</taxon>
        <taxon>Streptophyta</taxon>
        <taxon>Embryophyta</taxon>
        <taxon>Tracheophyta</taxon>
        <taxon>Spermatophyta</taxon>
        <taxon>Magnoliopsida</taxon>
        <taxon>eudicotyledons</taxon>
        <taxon>Gunneridae</taxon>
        <taxon>Pentapetalae</taxon>
        <taxon>asterids</taxon>
        <taxon>campanulids</taxon>
        <taxon>Asterales</taxon>
        <taxon>Asteraceae</taxon>
        <taxon>Asteroideae</taxon>
        <taxon>Anthemideae</taxon>
        <taxon>Anthemidinae</taxon>
        <taxon>Tanacetum</taxon>
    </lineage>
</organism>
<dbReference type="Gene3D" id="3.10.10.10">
    <property type="entry name" value="HIV Type 1 Reverse Transcriptase, subunit A, domain 1"/>
    <property type="match status" value="1"/>
</dbReference>
<dbReference type="SUPFAM" id="SSF56672">
    <property type="entry name" value="DNA/RNA polymerases"/>
    <property type="match status" value="1"/>
</dbReference>
<keyword evidence="2" id="KW-1185">Reference proteome</keyword>
<dbReference type="EMBL" id="BQNB010010313">
    <property type="protein sequence ID" value="GJS75583.1"/>
    <property type="molecule type" value="Genomic_DNA"/>
</dbReference>
<comment type="caution">
    <text evidence="1">The sequence shown here is derived from an EMBL/GenBank/DDBJ whole genome shotgun (WGS) entry which is preliminary data.</text>
</comment>
<dbReference type="InterPro" id="IPR043502">
    <property type="entry name" value="DNA/RNA_pol_sf"/>
</dbReference>
<dbReference type="PANTHER" id="PTHR24559">
    <property type="entry name" value="TRANSPOSON TY3-I GAG-POL POLYPROTEIN"/>
    <property type="match status" value="1"/>
</dbReference>
<dbReference type="PANTHER" id="PTHR24559:SF444">
    <property type="entry name" value="REVERSE TRANSCRIPTASE DOMAIN-CONTAINING PROTEIN"/>
    <property type="match status" value="1"/>
</dbReference>
<sequence length="217" mass="24614">MDELYGCKVAIPIQQDYREAGSRKIQAVPSTTHGMLKFPVSGGIVTLRSSKIIPLECTMVSGSEAQPFVITQSAEERIKVVIHPEYPEQTIAIGSTLTEEGHKELCGLLRRNLDIFAWKPMDMTGVLPHIAEYRLNVREGCSPVRQKKRSQALERNKAIREEVEKLVDVGIMKEVHYHSWLSNPAKKKHDDSWRMCVDFKDLNKACPKDSYPLPEID</sequence>
<evidence type="ECO:0000313" key="1">
    <source>
        <dbReference type="EMBL" id="GJS75583.1"/>
    </source>
</evidence>
<protein>
    <recommendedName>
        <fullName evidence="3">Reverse transcriptase domain-containing protein</fullName>
    </recommendedName>
</protein>
<dbReference type="Proteomes" id="UP001151760">
    <property type="component" value="Unassembled WGS sequence"/>
</dbReference>